<dbReference type="RefSeq" id="WP_110668929.1">
    <property type="nucleotide sequence ID" value="NZ_PYBW01000039.1"/>
</dbReference>
<keyword evidence="1" id="KW-0812">Transmembrane</keyword>
<dbReference type="Proteomes" id="UP000248039">
    <property type="component" value="Unassembled WGS sequence"/>
</dbReference>
<protein>
    <submittedName>
        <fullName evidence="2">Uncharacterized protein</fullName>
    </submittedName>
</protein>
<comment type="caution">
    <text evidence="2">The sequence shown here is derived from an EMBL/GenBank/DDBJ whole genome shotgun (WGS) entry which is preliminary data.</text>
</comment>
<reference evidence="2 3" key="1">
    <citation type="submission" date="2018-03" db="EMBL/GenBank/DDBJ databases">
        <title>Bioinformatic expansion and discovery of thiopeptide antibiotics.</title>
        <authorList>
            <person name="Schwalen C.J."/>
            <person name="Hudson G.A."/>
            <person name="Mitchell D.A."/>
        </authorList>
    </citation>
    <scope>NUCLEOTIDE SEQUENCE [LARGE SCALE GENOMIC DNA]</scope>
    <source>
        <strain evidence="2 3">ATCC 21389</strain>
    </source>
</reference>
<organism evidence="2 3">
    <name type="scientific">Streptomyces tateyamensis</name>
    <dbReference type="NCBI Taxonomy" id="565073"/>
    <lineage>
        <taxon>Bacteria</taxon>
        <taxon>Bacillati</taxon>
        <taxon>Actinomycetota</taxon>
        <taxon>Actinomycetes</taxon>
        <taxon>Kitasatosporales</taxon>
        <taxon>Streptomycetaceae</taxon>
        <taxon>Streptomyces</taxon>
    </lineage>
</organism>
<dbReference type="Pfam" id="PF19136">
    <property type="entry name" value="DUF5819"/>
    <property type="match status" value="1"/>
</dbReference>
<dbReference type="EMBL" id="PYBW01000039">
    <property type="protein sequence ID" value="PYC80568.1"/>
    <property type="molecule type" value="Genomic_DNA"/>
</dbReference>
<feature type="transmembrane region" description="Helical" evidence="1">
    <location>
        <begin position="27"/>
        <end position="51"/>
    </location>
</feature>
<name>A0A2V4P757_9ACTN</name>
<keyword evidence="3" id="KW-1185">Reference proteome</keyword>
<accession>A0A2V4P757</accession>
<proteinExistence type="predicted"/>
<dbReference type="AlphaFoldDB" id="A0A2V4P757"/>
<evidence type="ECO:0000313" key="3">
    <source>
        <dbReference type="Proteomes" id="UP000248039"/>
    </source>
</evidence>
<keyword evidence="1" id="KW-1133">Transmembrane helix</keyword>
<sequence>MSNTEHEYAESGPVQVEKDPLGLPARLTVTTATVMCVAVAVVHVCLVFLHVAPPNTVSQRFGRQVNAWIYPYFEQNWQLFAPNPESVRQQLSARTATASSDGTRQVSEWVDLSAVDDAAVRHSAFPSHTAQNMLRRAWAAYLETHGADDGPSSERARMLQEYLRNIATQRLVSSGHHAFETVQLRVVNTPIAPPGQRSVRGPTTEASAGTRYLPWWPVESYDR</sequence>
<evidence type="ECO:0000256" key="1">
    <source>
        <dbReference type="SAM" id="Phobius"/>
    </source>
</evidence>
<dbReference type="OrthoDB" id="9342777at2"/>
<dbReference type="InterPro" id="IPR043857">
    <property type="entry name" value="DUF5819"/>
</dbReference>
<gene>
    <name evidence="2" type="ORF">C7C46_12860</name>
</gene>
<keyword evidence="1" id="KW-0472">Membrane</keyword>
<evidence type="ECO:0000313" key="2">
    <source>
        <dbReference type="EMBL" id="PYC80568.1"/>
    </source>
</evidence>